<feature type="compositionally biased region" description="Basic and acidic residues" evidence="6">
    <location>
        <begin position="491"/>
        <end position="508"/>
    </location>
</feature>
<evidence type="ECO:0000256" key="1">
    <source>
        <dbReference type="ARBA" id="ARBA00006955"/>
    </source>
</evidence>
<dbReference type="SMART" id="SM00385">
    <property type="entry name" value="CYCLIN"/>
    <property type="match status" value="1"/>
</dbReference>
<dbReference type="SUPFAM" id="SSF47954">
    <property type="entry name" value="Cyclin-like"/>
    <property type="match status" value="3"/>
</dbReference>
<dbReference type="Pfam" id="PF00134">
    <property type="entry name" value="Cyclin_N"/>
    <property type="match status" value="2"/>
</dbReference>
<dbReference type="PANTHER" id="PTHR10177">
    <property type="entry name" value="CYCLINS"/>
    <property type="match status" value="1"/>
</dbReference>
<dbReference type="CDD" id="cd20508">
    <property type="entry name" value="CYCLIN_CCNB3_rpt1"/>
    <property type="match status" value="1"/>
</dbReference>
<sequence length="572" mass="63057">MPVARNAKTLSTKQLRTGKGAPVTENVAPEKEESCQAKRSPSSPQGGPKKRSAFGDLTNAHKNQAVVGKKDGVKSASRKAPRAPPAKNNEANPKKSLRKTPLTELTEESEESEKDPMPEEPVQAPVLEDIDKEQLGDPYANAQYAKDIFDYMREREEKFLLPDYMEKQVDISRDMRAILVDWMVEVQENFELNHETLYLAVKLVDHYLVEVVSMKDKLQLIGSTAVLIASKFEVTPGLGTVLRGWGCLGEFWDREELIEGGASILVLLLPIPGAADLLFSPLCRSNGDTGVQPGWTLGWSQQEKCPWRARKPCGGPLWGQGEGAERFPPFQEQCPPCVDDFLYICDDAYKREELVAMEKSILRTLNFDINIPIPYRFLRRFAKVGAPLPSCRPPRGPPAALGGGGGVAKSRSRVLRVWGWHPGPQKNKRGKGGGSGVVPHTKKMIFLAAVCPCQHGDADAGPLPLRDDPAGVRLRPGAPLQAGRQLPAAGAHHEEPGRLGEPRGRGEGEEGGMLPLRSPPAHPASFWQTPTLEYYSGYCAQDLHPLVKRLNFLLTYQPCDKLKAVRTKYSHR</sequence>
<keyword evidence="9" id="KW-1185">Reference proteome</keyword>
<keyword evidence="3 5" id="KW-0195">Cyclin</keyword>
<evidence type="ECO:0000313" key="8">
    <source>
        <dbReference type="Ensembl" id="ENSCMMP00000001794.1"/>
    </source>
</evidence>
<comment type="similarity">
    <text evidence="1">Belongs to the cyclin family. Cyclin AB subfamily.</text>
</comment>
<organism evidence="8 9">
    <name type="scientific">Cairina moschata</name>
    <name type="common">Muscovy duck</name>
    <dbReference type="NCBI Taxonomy" id="8855"/>
    <lineage>
        <taxon>Eukaryota</taxon>
        <taxon>Metazoa</taxon>
        <taxon>Chordata</taxon>
        <taxon>Craniata</taxon>
        <taxon>Vertebrata</taxon>
        <taxon>Euteleostomi</taxon>
        <taxon>Archelosauria</taxon>
        <taxon>Archosauria</taxon>
        <taxon>Dinosauria</taxon>
        <taxon>Saurischia</taxon>
        <taxon>Theropoda</taxon>
        <taxon>Coelurosauria</taxon>
        <taxon>Aves</taxon>
        <taxon>Neognathae</taxon>
        <taxon>Galloanserae</taxon>
        <taxon>Anseriformes</taxon>
        <taxon>Anatidae</taxon>
        <taxon>Anatinae</taxon>
        <taxon>Cairina</taxon>
    </lineage>
</organism>
<reference evidence="8" key="2">
    <citation type="submission" date="2025-08" db="UniProtKB">
        <authorList>
            <consortium name="Ensembl"/>
        </authorList>
    </citation>
    <scope>IDENTIFICATION</scope>
</reference>
<evidence type="ECO:0000256" key="3">
    <source>
        <dbReference type="ARBA" id="ARBA00023127"/>
    </source>
</evidence>
<evidence type="ECO:0000256" key="2">
    <source>
        <dbReference type="ARBA" id="ARBA00022618"/>
    </source>
</evidence>
<evidence type="ECO:0000256" key="5">
    <source>
        <dbReference type="RuleBase" id="RU000383"/>
    </source>
</evidence>
<dbReference type="InterPro" id="IPR006671">
    <property type="entry name" value="Cyclin_N"/>
</dbReference>
<reference evidence="8" key="1">
    <citation type="submission" date="2018-09" db="EMBL/GenBank/DDBJ databases">
        <title>Common duck and Muscovy duck high density SNP chip.</title>
        <authorList>
            <person name="Vignal A."/>
            <person name="Thebault N."/>
            <person name="Warren W.C."/>
        </authorList>
    </citation>
    <scope>NUCLEOTIDE SEQUENCE [LARGE SCALE GENOMIC DNA]</scope>
</reference>
<reference evidence="8" key="3">
    <citation type="submission" date="2025-09" db="UniProtKB">
        <authorList>
            <consortium name="Ensembl"/>
        </authorList>
    </citation>
    <scope>IDENTIFICATION</scope>
</reference>
<dbReference type="PROSITE" id="PS00292">
    <property type="entry name" value="CYCLINS"/>
    <property type="match status" value="1"/>
</dbReference>
<evidence type="ECO:0000256" key="6">
    <source>
        <dbReference type="SAM" id="MobiDB-lite"/>
    </source>
</evidence>
<dbReference type="Ensembl" id="ENSCMMT00000002016.1">
    <property type="protein sequence ID" value="ENSCMMP00000001794.1"/>
    <property type="gene ID" value="ENSCMMG00000001184.1"/>
</dbReference>
<proteinExistence type="inferred from homology"/>
<feature type="domain" description="Cyclin-like" evidence="7">
    <location>
        <begin position="181"/>
        <end position="363"/>
    </location>
</feature>
<accession>A0A8C3B7Y1</accession>
<dbReference type="Gene3D" id="1.10.472.10">
    <property type="entry name" value="Cyclin-like"/>
    <property type="match status" value="4"/>
</dbReference>
<feature type="region of interest" description="Disordered" evidence="6">
    <location>
        <begin position="483"/>
        <end position="515"/>
    </location>
</feature>
<dbReference type="Pfam" id="PF02984">
    <property type="entry name" value="Cyclin_C"/>
    <property type="match status" value="1"/>
</dbReference>
<dbReference type="FunFam" id="1.10.472.10:FF:000001">
    <property type="entry name" value="G2/mitotic-specific cyclin"/>
    <property type="match status" value="1"/>
</dbReference>
<dbReference type="InterPro" id="IPR036915">
    <property type="entry name" value="Cyclin-like_sf"/>
</dbReference>
<feature type="region of interest" description="Disordered" evidence="6">
    <location>
        <begin position="1"/>
        <end position="121"/>
    </location>
</feature>
<dbReference type="InterPro" id="IPR039361">
    <property type="entry name" value="Cyclin"/>
</dbReference>
<dbReference type="InterPro" id="IPR013763">
    <property type="entry name" value="Cyclin-like_dom"/>
</dbReference>
<protein>
    <recommendedName>
        <fullName evidence="7">Cyclin-like domain-containing protein</fullName>
    </recommendedName>
</protein>
<keyword evidence="4" id="KW-0131">Cell cycle</keyword>
<dbReference type="GO" id="GO:0051301">
    <property type="term" value="P:cell division"/>
    <property type="evidence" value="ECO:0007669"/>
    <property type="project" value="UniProtKB-KW"/>
</dbReference>
<dbReference type="InterPro" id="IPR048258">
    <property type="entry name" value="Cyclins_cyclin-box"/>
</dbReference>
<evidence type="ECO:0000259" key="7">
    <source>
        <dbReference type="SMART" id="SM00385"/>
    </source>
</evidence>
<keyword evidence="2" id="KW-0132">Cell division</keyword>
<dbReference type="Proteomes" id="UP000694556">
    <property type="component" value="Chromosome 10"/>
</dbReference>
<evidence type="ECO:0000256" key="4">
    <source>
        <dbReference type="ARBA" id="ARBA00023306"/>
    </source>
</evidence>
<name>A0A8C3B7Y1_CAIMO</name>
<dbReference type="InterPro" id="IPR004367">
    <property type="entry name" value="Cyclin_C-dom"/>
</dbReference>
<evidence type="ECO:0000313" key="9">
    <source>
        <dbReference type="Proteomes" id="UP000694556"/>
    </source>
</evidence>
<dbReference type="AlphaFoldDB" id="A0A8C3B7Y1"/>